<protein>
    <submittedName>
        <fullName evidence="2">Uncharacterized protein</fullName>
    </submittedName>
</protein>
<dbReference type="OrthoDB" id="5385189at2759"/>
<feature type="compositionally biased region" description="Basic and acidic residues" evidence="1">
    <location>
        <begin position="146"/>
        <end position="172"/>
    </location>
</feature>
<evidence type="ECO:0000313" key="2">
    <source>
        <dbReference type="EMBL" id="KAF2707595.1"/>
    </source>
</evidence>
<organism evidence="2 3">
    <name type="scientific">Pleomassaria siparia CBS 279.74</name>
    <dbReference type="NCBI Taxonomy" id="1314801"/>
    <lineage>
        <taxon>Eukaryota</taxon>
        <taxon>Fungi</taxon>
        <taxon>Dikarya</taxon>
        <taxon>Ascomycota</taxon>
        <taxon>Pezizomycotina</taxon>
        <taxon>Dothideomycetes</taxon>
        <taxon>Pleosporomycetidae</taxon>
        <taxon>Pleosporales</taxon>
        <taxon>Pleomassariaceae</taxon>
        <taxon>Pleomassaria</taxon>
    </lineage>
</organism>
<name>A0A6G1K4Z3_9PLEO</name>
<gene>
    <name evidence="2" type="ORF">K504DRAFT_458093</name>
</gene>
<keyword evidence="3" id="KW-1185">Reference proteome</keyword>
<feature type="region of interest" description="Disordered" evidence="1">
    <location>
        <begin position="144"/>
        <end position="174"/>
    </location>
</feature>
<dbReference type="EMBL" id="MU005773">
    <property type="protein sequence ID" value="KAF2707595.1"/>
    <property type="molecule type" value="Genomic_DNA"/>
</dbReference>
<dbReference type="Proteomes" id="UP000799428">
    <property type="component" value="Unassembled WGS sequence"/>
</dbReference>
<accession>A0A6G1K4Z3</accession>
<sequence>MAPRIEDHWLWLGLGVFTFIAIRGVSQGLQHIVTLTTVHQPVPFLQPSTHPSHIHPSLKLGKQDAIKTTSLSTLASCTNIEIRKAATKILCERFFAHGPSRNRLLNDLSSTKPRVRHRAKLAFALLCEHDVVQEVVLPPTPRALRSSREQGRRRLDWMGEGEAREPERRGGLDDSVEERDLRRRRREAMVINEGDRPVSLDDVWMRDGDGRMSTDETLTRLI</sequence>
<dbReference type="AlphaFoldDB" id="A0A6G1K4Z3"/>
<evidence type="ECO:0000313" key="3">
    <source>
        <dbReference type="Proteomes" id="UP000799428"/>
    </source>
</evidence>
<evidence type="ECO:0000256" key="1">
    <source>
        <dbReference type="SAM" id="MobiDB-lite"/>
    </source>
</evidence>
<reference evidence="2" key="1">
    <citation type="journal article" date="2020" name="Stud. Mycol.">
        <title>101 Dothideomycetes genomes: a test case for predicting lifestyles and emergence of pathogens.</title>
        <authorList>
            <person name="Haridas S."/>
            <person name="Albert R."/>
            <person name="Binder M."/>
            <person name="Bloem J."/>
            <person name="Labutti K."/>
            <person name="Salamov A."/>
            <person name="Andreopoulos B."/>
            <person name="Baker S."/>
            <person name="Barry K."/>
            <person name="Bills G."/>
            <person name="Bluhm B."/>
            <person name="Cannon C."/>
            <person name="Castanera R."/>
            <person name="Culley D."/>
            <person name="Daum C."/>
            <person name="Ezra D."/>
            <person name="Gonzalez J."/>
            <person name="Henrissat B."/>
            <person name="Kuo A."/>
            <person name="Liang C."/>
            <person name="Lipzen A."/>
            <person name="Lutzoni F."/>
            <person name="Magnuson J."/>
            <person name="Mondo S."/>
            <person name="Nolan M."/>
            <person name="Ohm R."/>
            <person name="Pangilinan J."/>
            <person name="Park H.-J."/>
            <person name="Ramirez L."/>
            <person name="Alfaro M."/>
            <person name="Sun H."/>
            <person name="Tritt A."/>
            <person name="Yoshinaga Y."/>
            <person name="Zwiers L.-H."/>
            <person name="Turgeon B."/>
            <person name="Goodwin S."/>
            <person name="Spatafora J."/>
            <person name="Crous P."/>
            <person name="Grigoriev I."/>
        </authorList>
    </citation>
    <scope>NUCLEOTIDE SEQUENCE</scope>
    <source>
        <strain evidence="2">CBS 279.74</strain>
    </source>
</reference>
<proteinExistence type="predicted"/>